<keyword evidence="1" id="KW-0812">Transmembrane</keyword>
<name>A0A2P2II10_RHIMU</name>
<dbReference type="AlphaFoldDB" id="A0A2P2II10"/>
<feature type="transmembrane region" description="Helical" evidence="1">
    <location>
        <begin position="20"/>
        <end position="38"/>
    </location>
</feature>
<protein>
    <submittedName>
        <fullName evidence="2">Uncharacterized protein</fullName>
    </submittedName>
</protein>
<proteinExistence type="predicted"/>
<organism evidence="2">
    <name type="scientific">Rhizophora mucronata</name>
    <name type="common">Asiatic mangrove</name>
    <dbReference type="NCBI Taxonomy" id="61149"/>
    <lineage>
        <taxon>Eukaryota</taxon>
        <taxon>Viridiplantae</taxon>
        <taxon>Streptophyta</taxon>
        <taxon>Embryophyta</taxon>
        <taxon>Tracheophyta</taxon>
        <taxon>Spermatophyta</taxon>
        <taxon>Magnoliopsida</taxon>
        <taxon>eudicotyledons</taxon>
        <taxon>Gunneridae</taxon>
        <taxon>Pentapetalae</taxon>
        <taxon>rosids</taxon>
        <taxon>fabids</taxon>
        <taxon>Malpighiales</taxon>
        <taxon>Rhizophoraceae</taxon>
        <taxon>Rhizophora</taxon>
    </lineage>
</organism>
<keyword evidence="1" id="KW-0472">Membrane</keyword>
<keyword evidence="1" id="KW-1133">Transmembrane helix</keyword>
<accession>A0A2P2II10</accession>
<evidence type="ECO:0000313" key="2">
    <source>
        <dbReference type="EMBL" id="MBW80848.1"/>
    </source>
</evidence>
<dbReference type="EMBL" id="GGEC01000365">
    <property type="protein sequence ID" value="MBW80848.1"/>
    <property type="molecule type" value="Transcribed_RNA"/>
</dbReference>
<evidence type="ECO:0000256" key="1">
    <source>
        <dbReference type="SAM" id="Phobius"/>
    </source>
</evidence>
<sequence length="43" mass="5115">MVRLHCFGTFWWTKIFLDTLILQAICAAYPILTALWNFSDKEH</sequence>
<reference evidence="2" key="1">
    <citation type="submission" date="2018-02" db="EMBL/GenBank/DDBJ databases">
        <title>Rhizophora mucronata_Transcriptome.</title>
        <authorList>
            <person name="Meera S.P."/>
            <person name="Sreeshan A."/>
            <person name="Augustine A."/>
        </authorList>
    </citation>
    <scope>NUCLEOTIDE SEQUENCE</scope>
    <source>
        <tissue evidence="2">Leaf</tissue>
    </source>
</reference>